<protein>
    <submittedName>
        <fullName evidence="2">Uncharacterized protein</fullName>
    </submittedName>
</protein>
<keyword evidence="1" id="KW-0812">Transmembrane</keyword>
<dbReference type="EMBL" id="MN740670">
    <property type="protein sequence ID" value="QHU06995.1"/>
    <property type="molecule type" value="Genomic_DNA"/>
</dbReference>
<organism evidence="2">
    <name type="scientific">viral metagenome</name>
    <dbReference type="NCBI Taxonomy" id="1070528"/>
    <lineage>
        <taxon>unclassified sequences</taxon>
        <taxon>metagenomes</taxon>
        <taxon>organismal metagenomes</taxon>
    </lineage>
</organism>
<proteinExistence type="predicted"/>
<keyword evidence="1" id="KW-0472">Membrane</keyword>
<feature type="transmembrane region" description="Helical" evidence="1">
    <location>
        <begin position="6"/>
        <end position="29"/>
    </location>
</feature>
<reference evidence="2" key="1">
    <citation type="journal article" date="2020" name="Nature">
        <title>Giant virus diversity and host interactions through global metagenomics.</title>
        <authorList>
            <person name="Schulz F."/>
            <person name="Roux S."/>
            <person name="Paez-Espino D."/>
            <person name="Jungbluth S."/>
            <person name="Walsh D.A."/>
            <person name="Denef V.J."/>
            <person name="McMahon K.D."/>
            <person name="Konstantinidis K.T."/>
            <person name="Eloe-Fadrosh E.A."/>
            <person name="Kyrpides N.C."/>
            <person name="Woyke T."/>
        </authorList>
    </citation>
    <scope>NUCLEOTIDE SEQUENCE</scope>
    <source>
        <strain evidence="2">GVMAG-S-1038524-41</strain>
    </source>
</reference>
<keyword evidence="1" id="KW-1133">Transmembrane helix</keyword>
<evidence type="ECO:0000256" key="1">
    <source>
        <dbReference type="SAM" id="Phobius"/>
    </source>
</evidence>
<dbReference type="AlphaFoldDB" id="A0A6C0JMJ5"/>
<name>A0A6C0JMJ5_9ZZZZ</name>
<accession>A0A6C0JMJ5</accession>
<sequence length="179" mass="19481">MVDAWNVIFTIIKVLAYLMIFLMLVYIIIEVRFIVKNLPIACSGKQDFDPTKKYSASFVFPGMIAKATKTKSINGTITGTKTNATTGTFSIAFTSDPLDGSKPETTTFPGQKYSYTKSTCKLAYTLTDGPQGVQQYLTKFNIDLSPYVADLLPNAGLRLTGNYTGLGISIPLAVTAYPS</sequence>
<evidence type="ECO:0000313" key="2">
    <source>
        <dbReference type="EMBL" id="QHU06995.1"/>
    </source>
</evidence>